<evidence type="ECO:0000256" key="1">
    <source>
        <dbReference type="SAM" id="MobiDB-lite"/>
    </source>
</evidence>
<gene>
    <name evidence="2" type="ORF">EGH21_05365</name>
</gene>
<dbReference type="RefSeq" id="WP_220617456.1">
    <property type="nucleotide sequence ID" value="NZ_RKLR01000002.1"/>
</dbReference>
<dbReference type="Proteomes" id="UP001430377">
    <property type="component" value="Unassembled WGS sequence"/>
</dbReference>
<dbReference type="EMBL" id="RKLR01000002">
    <property type="protein sequence ID" value="MBX0322456.1"/>
    <property type="molecule type" value="Genomic_DNA"/>
</dbReference>
<protein>
    <submittedName>
        <fullName evidence="2">Uncharacterized protein</fullName>
    </submittedName>
</protein>
<evidence type="ECO:0000313" key="3">
    <source>
        <dbReference type="Proteomes" id="UP001430377"/>
    </source>
</evidence>
<organism evidence="2 3">
    <name type="scientific">Haloarcula rubra</name>
    <dbReference type="NCBI Taxonomy" id="2487747"/>
    <lineage>
        <taxon>Archaea</taxon>
        <taxon>Methanobacteriati</taxon>
        <taxon>Methanobacteriota</taxon>
        <taxon>Stenosarchaea group</taxon>
        <taxon>Halobacteria</taxon>
        <taxon>Halobacteriales</taxon>
        <taxon>Haloarculaceae</taxon>
        <taxon>Haloarcula</taxon>
    </lineage>
</organism>
<keyword evidence="3" id="KW-1185">Reference proteome</keyword>
<accession>A0AAW4PNZ3</accession>
<feature type="region of interest" description="Disordered" evidence="1">
    <location>
        <begin position="71"/>
        <end position="96"/>
    </location>
</feature>
<sequence>MNGAFRARPVAVVRDGDRVAAGALMPGGNVVVQWNRQAFPEGERTDNLTFSHYAHISDAEQATGGTVIVNPGDGPILLGEVDDESDGDGDAEGGEK</sequence>
<feature type="compositionally biased region" description="Acidic residues" evidence="1">
    <location>
        <begin position="80"/>
        <end position="96"/>
    </location>
</feature>
<proteinExistence type="predicted"/>
<reference evidence="2 3" key="1">
    <citation type="submission" date="2021-06" db="EMBL/GenBank/DDBJ databases">
        <title>Halomicroarcula sp. a new haloarchaeum isolated from saline soil.</title>
        <authorList>
            <person name="Duran-Viseras A."/>
            <person name="Sanchez-Porro C."/>
            <person name="Ventosa A."/>
        </authorList>
    </citation>
    <scope>NUCLEOTIDE SEQUENCE [LARGE SCALE GENOMIC DNA]</scope>
    <source>
        <strain evidence="2 3">F13</strain>
    </source>
</reference>
<name>A0AAW4PNZ3_9EURY</name>
<evidence type="ECO:0000313" key="2">
    <source>
        <dbReference type="EMBL" id="MBX0322456.1"/>
    </source>
</evidence>
<dbReference type="AlphaFoldDB" id="A0AAW4PNZ3"/>
<comment type="caution">
    <text evidence="2">The sequence shown here is derived from an EMBL/GenBank/DDBJ whole genome shotgun (WGS) entry which is preliminary data.</text>
</comment>